<reference evidence="2" key="1">
    <citation type="submission" date="2006-06" db="EMBL/GenBank/DDBJ databases">
        <title>Complete sequence of Trichodesmium erythraeum IMS101.</title>
        <authorList>
            <consortium name="US DOE Joint Genome Institute"/>
            <person name="Copeland A."/>
            <person name="Lucas S."/>
            <person name="Lapidus A."/>
            <person name="Barry K."/>
            <person name="Detter J.C."/>
            <person name="Glavina del Rio T."/>
            <person name="Hammon N."/>
            <person name="Israni S."/>
            <person name="Dalin E."/>
            <person name="Tice H."/>
            <person name="Pitluck S."/>
            <person name="Kiss H."/>
            <person name="Munk A.C."/>
            <person name="Brettin T."/>
            <person name="Bruce D."/>
            <person name="Han C."/>
            <person name="Tapia R."/>
            <person name="Gilna P."/>
            <person name="Schmutz J."/>
            <person name="Larimer F."/>
            <person name="Land M."/>
            <person name="Hauser L."/>
            <person name="Kyrpides N."/>
            <person name="Kim E."/>
            <person name="Richardson P."/>
        </authorList>
    </citation>
    <scope>NUCLEOTIDE SEQUENCE [LARGE SCALE GENOMIC DNA]</scope>
    <source>
        <strain evidence="2">IMS101</strain>
    </source>
</reference>
<dbReference type="InterPro" id="IPR012902">
    <property type="entry name" value="N_methyl_site"/>
</dbReference>
<dbReference type="eggNOG" id="COG4970">
    <property type="taxonomic scope" value="Bacteria"/>
</dbReference>
<protein>
    <submittedName>
        <fullName evidence="2">PHA accumulation regulator DNA-binding-like</fullName>
    </submittedName>
</protein>
<dbReference type="EMBL" id="CP000393">
    <property type="protein sequence ID" value="ABG53124.1"/>
    <property type="molecule type" value="Genomic_DNA"/>
</dbReference>
<dbReference type="Pfam" id="PF07963">
    <property type="entry name" value="N_methyl"/>
    <property type="match status" value="1"/>
</dbReference>
<dbReference type="SUPFAM" id="SSF54523">
    <property type="entry name" value="Pili subunits"/>
    <property type="match status" value="1"/>
</dbReference>
<evidence type="ECO:0000313" key="2">
    <source>
        <dbReference type="EMBL" id="ABG53124.1"/>
    </source>
</evidence>
<proteinExistence type="predicted"/>
<dbReference type="NCBIfam" id="TIGR02532">
    <property type="entry name" value="IV_pilin_GFxxxE"/>
    <property type="match status" value="1"/>
</dbReference>
<dbReference type="GO" id="GO:0003677">
    <property type="term" value="F:DNA binding"/>
    <property type="evidence" value="ECO:0007669"/>
    <property type="project" value="UniProtKB-KW"/>
</dbReference>
<dbReference type="AlphaFoldDB" id="Q10XA0"/>
<dbReference type="STRING" id="203124.Tery_4116"/>
<keyword evidence="1" id="KW-1133">Transmembrane helix</keyword>
<accession>Q10XA0</accession>
<feature type="transmembrane region" description="Helical" evidence="1">
    <location>
        <begin position="35"/>
        <end position="56"/>
    </location>
</feature>
<name>Q10XA0_TRIEI</name>
<keyword evidence="1" id="KW-0812">Transmembrane</keyword>
<evidence type="ECO:0000256" key="1">
    <source>
        <dbReference type="SAM" id="Phobius"/>
    </source>
</evidence>
<organism evidence="2">
    <name type="scientific">Trichodesmium erythraeum (strain IMS101)</name>
    <dbReference type="NCBI Taxonomy" id="203124"/>
    <lineage>
        <taxon>Bacteria</taxon>
        <taxon>Bacillati</taxon>
        <taxon>Cyanobacteriota</taxon>
        <taxon>Cyanophyceae</taxon>
        <taxon>Oscillatoriophycideae</taxon>
        <taxon>Oscillatoriales</taxon>
        <taxon>Microcoleaceae</taxon>
        <taxon>Trichodesmium</taxon>
    </lineage>
</organism>
<dbReference type="RefSeq" id="WP_011613454.1">
    <property type="nucleotide sequence ID" value="NC_008312.1"/>
</dbReference>
<keyword evidence="1" id="KW-0472">Membrane</keyword>
<dbReference type="KEGG" id="ter:Tery_4116"/>
<sequence length="203" mass="22916">MKRNASLSLKSTIVKKIHRSLSEKLLKPEKAGFSMIELMITVSMIGALAAIAAPGWSALINNQRLRASNNRAYQIIKTAQTKAIQHKTTWQASFQQEQGKTIKWAVHQATVEPEKANWENLNSFVQVDDETTLYKYPSSKYPSSNIWRVQFNHKGHVNGQLGRLTLSLQSGGKAKRCVLVSTLLGKMRISKDQPKPKDEKYCY</sequence>
<gene>
    <name evidence="2" type="ordered locus">Tery_4116</name>
</gene>
<keyword evidence="2" id="KW-0238">DNA-binding</keyword>
<dbReference type="InterPro" id="IPR045584">
    <property type="entry name" value="Pilin-like"/>
</dbReference>
<dbReference type="Gene3D" id="3.30.700.10">
    <property type="entry name" value="Glycoprotein, Type 4 Pilin"/>
    <property type="match status" value="1"/>
</dbReference>
<dbReference type="HOGENOM" id="CLU_104622_1_0_3"/>